<gene>
    <name evidence="1" type="ORF">PhaeoP88_00702</name>
</gene>
<dbReference type="RefSeq" id="WP_102883078.1">
    <property type="nucleotide sequence ID" value="NZ_CP010725.1"/>
</dbReference>
<evidence type="ECO:0000313" key="1">
    <source>
        <dbReference type="EMBL" id="AUQ98098.1"/>
    </source>
</evidence>
<proteinExistence type="predicted"/>
<dbReference type="EMBL" id="CP010725">
    <property type="protein sequence ID" value="AUQ98098.1"/>
    <property type="molecule type" value="Genomic_DNA"/>
</dbReference>
<accession>A0A2I7K655</accession>
<reference evidence="1 2" key="1">
    <citation type="journal article" date="2017" name="Front. Microbiol.">
        <title>Phaeobacter piscinae sp. nov., a species of the Roseobacter group and potential aquaculture probiont.</title>
        <authorList>
            <person name="Sonnenschein E.C."/>
            <person name="Phippen C.B.W."/>
            <person name="Nielsen K.F."/>
            <person name="Mateiu R.V."/>
            <person name="Melchiorsen J."/>
            <person name="Gram L."/>
            <person name="Overmann J."/>
            <person name="Freese H.M."/>
        </authorList>
    </citation>
    <scope>NUCLEOTIDE SEQUENCE [LARGE SCALE GENOMIC DNA]</scope>
    <source>
        <strain evidence="1 2">P88</strain>
    </source>
</reference>
<evidence type="ECO:0008006" key="3">
    <source>
        <dbReference type="Google" id="ProtNLM"/>
    </source>
</evidence>
<dbReference type="Gene3D" id="1.10.3230.30">
    <property type="entry name" value="Phage gp6-like head-tail connector protein"/>
    <property type="match status" value="1"/>
</dbReference>
<dbReference type="CDD" id="cd08054">
    <property type="entry name" value="gp6"/>
    <property type="match status" value="1"/>
</dbReference>
<organism evidence="1 2">
    <name type="scientific">Phaeobacter inhibens</name>
    <dbReference type="NCBI Taxonomy" id="221822"/>
    <lineage>
        <taxon>Bacteria</taxon>
        <taxon>Pseudomonadati</taxon>
        <taxon>Pseudomonadota</taxon>
        <taxon>Alphaproteobacteria</taxon>
        <taxon>Rhodobacterales</taxon>
        <taxon>Roseobacteraceae</taxon>
        <taxon>Phaeobacter</taxon>
    </lineage>
</organism>
<protein>
    <recommendedName>
        <fullName evidence="3">Phage gp6-like head-tail connector protein</fullName>
    </recommendedName>
</protein>
<name>A0A2I7K655_9RHOB</name>
<dbReference type="Proteomes" id="UP000236447">
    <property type="component" value="Chromosome"/>
</dbReference>
<reference evidence="1 2" key="2">
    <citation type="journal article" date="2017" name="Genome Biol. Evol.">
        <title>Trajectories and Drivers of Genome Evolution in Surface-Associated Marine Phaeobacter.</title>
        <authorList>
            <person name="Freese H.M."/>
            <person name="Sikorski J."/>
            <person name="Bunk B."/>
            <person name="Scheuner C."/>
            <person name="Meier-Kolthoff J.P."/>
            <person name="Sproer C."/>
            <person name="Gram L."/>
            <person name="Overmann J."/>
        </authorList>
    </citation>
    <scope>NUCLEOTIDE SEQUENCE [LARGE SCALE GENOMIC DNA]</scope>
    <source>
        <strain evidence="1 2">P88</strain>
    </source>
</reference>
<sequence>MALSLIAPPVLTPVDLEQLRAHLRLEEGEDDEYLQRCLDTAVVHFDGDDGELGRALIAQTWRETFTTVPPAGGSVMLSLLPVASVSKVEVFNPADAWEEVPGSSVELFEADDRFHVSSAIWPRAGRQRETLRIEYVAGYGLAASAVPLPVSQAILLFAAHLYKCREPVVFSGAPVEVPLSIARLVANYKVWWR</sequence>
<dbReference type="InterPro" id="IPR011738">
    <property type="entry name" value="Phage_CHP"/>
</dbReference>
<evidence type="ECO:0000313" key="2">
    <source>
        <dbReference type="Proteomes" id="UP000236447"/>
    </source>
</evidence>
<dbReference type="NCBIfam" id="TIGR02215">
    <property type="entry name" value="phage_chp_gp8"/>
    <property type="match status" value="1"/>
</dbReference>
<dbReference type="AlphaFoldDB" id="A0A2I7K655"/>